<dbReference type="GO" id="GO:0006508">
    <property type="term" value="P:proteolysis"/>
    <property type="evidence" value="ECO:0007669"/>
    <property type="project" value="UniProtKB-KW"/>
</dbReference>
<evidence type="ECO:0000256" key="2">
    <source>
        <dbReference type="ARBA" id="ARBA00022692"/>
    </source>
</evidence>
<dbReference type="EMBL" id="WSZK01000038">
    <property type="protein sequence ID" value="MWG36638.1"/>
    <property type="molecule type" value="Genomic_DNA"/>
</dbReference>
<protein>
    <submittedName>
        <fullName evidence="7">Rhomboid family intramembrane serine protease</fullName>
    </submittedName>
</protein>
<dbReference type="SUPFAM" id="SSF144091">
    <property type="entry name" value="Rhomboid-like"/>
    <property type="match status" value="1"/>
</dbReference>
<keyword evidence="7" id="KW-0378">Hydrolase</keyword>
<feature type="transmembrane region" description="Helical" evidence="5">
    <location>
        <begin position="12"/>
        <end position="45"/>
    </location>
</feature>
<keyword evidence="8" id="KW-1185">Reference proteome</keyword>
<dbReference type="RefSeq" id="WP_158206291.1">
    <property type="nucleotide sequence ID" value="NZ_WSZK01000038.1"/>
</dbReference>
<keyword evidence="3 5" id="KW-1133">Transmembrane helix</keyword>
<evidence type="ECO:0000256" key="5">
    <source>
        <dbReference type="SAM" id="Phobius"/>
    </source>
</evidence>
<reference evidence="7 8" key="1">
    <citation type="submission" date="2019-12" db="EMBL/GenBank/DDBJ databases">
        <title>Halocatena pleomorpha gen. nov. sp. nov., an extremely halophilic archaeon of family Halobacteriaceae isolated from saltpan soil.</title>
        <authorList>
            <person name="Pal Y."/>
            <person name="Verma A."/>
            <person name="Krishnamurthi S."/>
            <person name="Kumar P."/>
        </authorList>
    </citation>
    <scope>NUCLEOTIDE SEQUENCE [LARGE SCALE GENOMIC DNA]</scope>
    <source>
        <strain evidence="7 8">JCM 16495</strain>
    </source>
</reference>
<accession>A0A6B0GXY1</accession>
<gene>
    <name evidence="7" type="ORF">GQS65_19470</name>
</gene>
<organism evidence="7 8">
    <name type="scientific">Halomarina oriensis</name>
    <dbReference type="NCBI Taxonomy" id="671145"/>
    <lineage>
        <taxon>Archaea</taxon>
        <taxon>Methanobacteriati</taxon>
        <taxon>Methanobacteriota</taxon>
        <taxon>Stenosarchaea group</taxon>
        <taxon>Halobacteria</taxon>
        <taxon>Halobacteriales</taxon>
        <taxon>Natronomonadaceae</taxon>
        <taxon>Halomarina</taxon>
    </lineage>
</organism>
<keyword evidence="4 5" id="KW-0472">Membrane</keyword>
<feature type="transmembrane region" description="Helical" evidence="5">
    <location>
        <begin position="94"/>
        <end position="112"/>
    </location>
</feature>
<dbReference type="InterPro" id="IPR022764">
    <property type="entry name" value="Peptidase_S54_rhomboid_dom"/>
</dbReference>
<feature type="transmembrane region" description="Helical" evidence="5">
    <location>
        <begin position="65"/>
        <end position="82"/>
    </location>
</feature>
<dbReference type="Gene3D" id="1.20.1540.10">
    <property type="entry name" value="Rhomboid-like"/>
    <property type="match status" value="1"/>
</dbReference>
<keyword evidence="2 5" id="KW-0812">Transmembrane</keyword>
<dbReference type="PANTHER" id="PTHR43066">
    <property type="entry name" value="RHOMBOID-RELATED PROTEIN"/>
    <property type="match status" value="1"/>
</dbReference>
<name>A0A6B0GXY1_9EURY</name>
<evidence type="ECO:0000259" key="6">
    <source>
        <dbReference type="Pfam" id="PF01694"/>
    </source>
</evidence>
<evidence type="ECO:0000256" key="3">
    <source>
        <dbReference type="ARBA" id="ARBA00022989"/>
    </source>
</evidence>
<evidence type="ECO:0000256" key="1">
    <source>
        <dbReference type="ARBA" id="ARBA00004141"/>
    </source>
</evidence>
<feature type="transmembrane region" description="Helical" evidence="5">
    <location>
        <begin position="118"/>
        <end position="137"/>
    </location>
</feature>
<dbReference type="Proteomes" id="UP000451471">
    <property type="component" value="Unassembled WGS sequence"/>
</dbReference>
<proteinExistence type="predicted"/>
<dbReference type="OrthoDB" id="169619at2157"/>
<keyword evidence="7" id="KW-0645">Protease</keyword>
<dbReference type="Pfam" id="PF01694">
    <property type="entry name" value="Rhomboid"/>
    <property type="match status" value="1"/>
</dbReference>
<dbReference type="InterPro" id="IPR035952">
    <property type="entry name" value="Rhomboid-like_sf"/>
</dbReference>
<dbReference type="GO" id="GO:0004252">
    <property type="term" value="F:serine-type endopeptidase activity"/>
    <property type="evidence" value="ECO:0007669"/>
    <property type="project" value="InterPro"/>
</dbReference>
<sequence>MGRISGSPTVQTLALMLVVSLLYWSAQAVFAVFPLVNPAAVFALGPTFTATPWTLVTSVYAHADPYHLLGNAVTLLFVGLLLERSTTNTRFHLFVLVTGILAGLAQVFGGSLLGQSGFVLGTSGAIFALIGYVVTANPVSEVAFSRLRLTRGVQFLIFAVLAVAVTVLTGAPGVALVAHFAGLLLGLVAGRLHVLEPSTPRGERSSAERSRI</sequence>
<dbReference type="GO" id="GO:0016020">
    <property type="term" value="C:membrane"/>
    <property type="evidence" value="ECO:0007669"/>
    <property type="project" value="UniProtKB-SubCell"/>
</dbReference>
<comment type="subcellular location">
    <subcellularLocation>
        <location evidence="1">Membrane</location>
        <topology evidence="1">Multi-pass membrane protein</topology>
    </subcellularLocation>
</comment>
<comment type="caution">
    <text evidence="7">The sequence shown here is derived from an EMBL/GenBank/DDBJ whole genome shotgun (WGS) entry which is preliminary data.</text>
</comment>
<evidence type="ECO:0000256" key="4">
    <source>
        <dbReference type="ARBA" id="ARBA00023136"/>
    </source>
</evidence>
<evidence type="ECO:0000313" key="7">
    <source>
        <dbReference type="EMBL" id="MWG36638.1"/>
    </source>
</evidence>
<feature type="transmembrane region" description="Helical" evidence="5">
    <location>
        <begin position="149"/>
        <end position="168"/>
    </location>
</feature>
<dbReference type="AlphaFoldDB" id="A0A6B0GXY1"/>
<feature type="domain" description="Peptidase S54 rhomboid" evidence="6">
    <location>
        <begin position="52"/>
        <end position="192"/>
    </location>
</feature>
<evidence type="ECO:0000313" key="8">
    <source>
        <dbReference type="Proteomes" id="UP000451471"/>
    </source>
</evidence>